<organism evidence="2 3">
    <name type="scientific">Neptuniibacter pectenicola</name>
    <dbReference type="NCBI Taxonomy" id="1806669"/>
    <lineage>
        <taxon>Bacteria</taxon>
        <taxon>Pseudomonadati</taxon>
        <taxon>Pseudomonadota</taxon>
        <taxon>Gammaproteobacteria</taxon>
        <taxon>Oceanospirillales</taxon>
        <taxon>Oceanospirillaceae</taxon>
        <taxon>Neptuniibacter</taxon>
    </lineage>
</organism>
<protein>
    <recommendedName>
        <fullName evidence="4">Transmembrane anchor protein</fullName>
    </recommendedName>
</protein>
<dbReference type="Proteomes" id="UP001449225">
    <property type="component" value="Unassembled WGS sequence"/>
</dbReference>
<dbReference type="RefSeq" id="WP_067988477.1">
    <property type="nucleotide sequence ID" value="NZ_JBBMRA010000026.1"/>
</dbReference>
<feature type="transmembrane region" description="Helical" evidence="1">
    <location>
        <begin position="21"/>
        <end position="40"/>
    </location>
</feature>
<evidence type="ECO:0000256" key="1">
    <source>
        <dbReference type="SAM" id="Phobius"/>
    </source>
</evidence>
<evidence type="ECO:0000313" key="3">
    <source>
        <dbReference type="Proteomes" id="UP001449225"/>
    </source>
</evidence>
<dbReference type="EMBL" id="JBBMRA010000026">
    <property type="protein sequence ID" value="MEM5537991.1"/>
    <property type="molecule type" value="Genomic_DNA"/>
</dbReference>
<evidence type="ECO:0000313" key="2">
    <source>
        <dbReference type="EMBL" id="MEM5537991.1"/>
    </source>
</evidence>
<proteinExistence type="predicted"/>
<gene>
    <name evidence="2" type="ORF">WNY58_16530</name>
</gene>
<comment type="caution">
    <text evidence="2">The sequence shown here is derived from an EMBL/GenBank/DDBJ whole genome shotgun (WGS) entry which is preliminary data.</text>
</comment>
<name>A0ABU9TX14_9GAMM</name>
<accession>A0ABU9TX14</accession>
<keyword evidence="3" id="KW-1185">Reference proteome</keyword>
<reference evidence="2 3" key="1">
    <citation type="submission" date="2024-03" db="EMBL/GenBank/DDBJ databases">
        <title>Community enrichment and isolation of bacterial strains for fucoidan degradation.</title>
        <authorList>
            <person name="Sichert A."/>
        </authorList>
    </citation>
    <scope>NUCLEOTIDE SEQUENCE [LARGE SCALE GENOMIC DNA]</scope>
    <source>
        <strain evidence="2 3">AS76</strain>
    </source>
</reference>
<evidence type="ECO:0008006" key="4">
    <source>
        <dbReference type="Google" id="ProtNLM"/>
    </source>
</evidence>
<keyword evidence="1" id="KW-1133">Transmembrane helix</keyword>
<keyword evidence="1" id="KW-0472">Membrane</keyword>
<sequence>MNDISNINKDGLPSTKSLIKATVAAMAASAVILVSAILPAEYGIDPTGMGKALGLNVLNQANASEAETTPVISQPVNLLGGADSPVWKGAAAPRTNTMTLTLLPRQGAEIKSPMDAGDNFVFNWKTDGGLVYFDMHGEPPNPAKDEFTSYWIGKDQQQASGHFTAPFEGTHGWYWQNTGATPVTITLTTNGFYGDLYMP</sequence>
<keyword evidence="1" id="KW-0812">Transmembrane</keyword>